<evidence type="ECO:0000313" key="2">
    <source>
        <dbReference type="Proteomes" id="UP000054561"/>
    </source>
</evidence>
<reference evidence="1 2" key="1">
    <citation type="submission" date="2014-03" db="EMBL/GenBank/DDBJ databases">
        <title>The Genome Sequence of Plasmodium fragile nilgiri.</title>
        <authorList>
            <consortium name="The Broad Institute Genomics Platform"/>
            <consortium name="The Broad Institute Genome Sequencing Center for Infectious Disease"/>
            <person name="Neafsey D."/>
            <person name="Duraisingh M."/>
            <person name="Young S.K."/>
            <person name="Zeng Q."/>
            <person name="Gargeya S."/>
            <person name="Abouelleil A."/>
            <person name="Alvarado L."/>
            <person name="Chapman S.B."/>
            <person name="Gainer-Dewar J."/>
            <person name="Goldberg J."/>
            <person name="Griggs A."/>
            <person name="Gujja S."/>
            <person name="Hansen M."/>
            <person name="Howarth C."/>
            <person name="Imamovic A."/>
            <person name="Larimer J."/>
            <person name="Pearson M."/>
            <person name="Poon T.W."/>
            <person name="Priest M."/>
            <person name="Roberts A."/>
            <person name="Saif S."/>
            <person name="Shea T."/>
            <person name="Sykes S."/>
            <person name="Wortman J."/>
            <person name="Nusbaum C."/>
            <person name="Birren B."/>
        </authorList>
    </citation>
    <scope>NUCLEOTIDE SEQUENCE [LARGE SCALE GENOMIC DNA]</scope>
    <source>
        <strain evidence="2">nilgiri</strain>
    </source>
</reference>
<dbReference type="RefSeq" id="XP_012337729.1">
    <property type="nucleotide sequence ID" value="XM_012482306.1"/>
</dbReference>
<keyword evidence="2" id="KW-1185">Reference proteome</keyword>
<protein>
    <submittedName>
        <fullName evidence="1">Uncharacterized protein</fullName>
    </submittedName>
</protein>
<sequence length="100" mass="11986">MRNVLRALFNEEPHYLTEFVGQIQMQQIVSWFHEISMYFSATEIIISNYKIKLMKRTDYFSVDIFFSYMATFKELNRILILKKALFFHYNISGLLNGKIS</sequence>
<name>A0A0D9QFT8_PLAFR</name>
<proteinExistence type="predicted"/>
<gene>
    <name evidence="1" type="ORF">AK88_04698</name>
</gene>
<dbReference type="Proteomes" id="UP000054561">
    <property type="component" value="Unassembled WGS sequence"/>
</dbReference>
<dbReference type="EMBL" id="KQ001716">
    <property type="protein sequence ID" value="KJP85667.1"/>
    <property type="molecule type" value="Genomic_DNA"/>
</dbReference>
<dbReference type="VEuPathDB" id="PlasmoDB:AK88_04698"/>
<organism evidence="1 2">
    <name type="scientific">Plasmodium fragile</name>
    <dbReference type="NCBI Taxonomy" id="5857"/>
    <lineage>
        <taxon>Eukaryota</taxon>
        <taxon>Sar</taxon>
        <taxon>Alveolata</taxon>
        <taxon>Apicomplexa</taxon>
        <taxon>Aconoidasida</taxon>
        <taxon>Haemosporida</taxon>
        <taxon>Plasmodiidae</taxon>
        <taxon>Plasmodium</taxon>
        <taxon>Plasmodium (Plasmodium)</taxon>
    </lineage>
</organism>
<accession>A0A0D9QFT8</accession>
<evidence type="ECO:0000313" key="1">
    <source>
        <dbReference type="EMBL" id="KJP85667.1"/>
    </source>
</evidence>
<dbReference type="AlphaFoldDB" id="A0A0D9QFT8"/>
<dbReference type="GeneID" id="24270012"/>